<name>X7E3E2_9GAMM</name>
<dbReference type="GO" id="GO:0042277">
    <property type="term" value="F:peptide binding"/>
    <property type="evidence" value="ECO:0007669"/>
    <property type="project" value="InterPro"/>
</dbReference>
<dbReference type="InterPro" id="IPR023034">
    <property type="entry name" value="PPIase_SurA"/>
</dbReference>
<dbReference type="InterPro" id="IPR046357">
    <property type="entry name" value="PPIase_dom_sf"/>
</dbReference>
<dbReference type="Pfam" id="PF09312">
    <property type="entry name" value="SurA_N"/>
    <property type="match status" value="1"/>
</dbReference>
<comment type="catalytic activity">
    <reaction evidence="7">
        <text>[protein]-peptidylproline (omega=180) = [protein]-peptidylproline (omega=0)</text>
        <dbReference type="Rhea" id="RHEA:16237"/>
        <dbReference type="Rhea" id="RHEA-COMP:10747"/>
        <dbReference type="Rhea" id="RHEA-COMP:10748"/>
        <dbReference type="ChEBI" id="CHEBI:83833"/>
        <dbReference type="ChEBI" id="CHEBI:83834"/>
        <dbReference type="EC" id="5.2.1.8"/>
    </reaction>
</comment>
<evidence type="ECO:0000256" key="3">
    <source>
        <dbReference type="ARBA" id="ARBA00022764"/>
    </source>
</evidence>
<dbReference type="GO" id="GO:0051082">
    <property type="term" value="F:unfolded protein binding"/>
    <property type="evidence" value="ECO:0007669"/>
    <property type="project" value="UniProtKB-UniRule"/>
</dbReference>
<dbReference type="Gene3D" id="3.10.50.40">
    <property type="match status" value="2"/>
</dbReference>
<organism evidence="9 10">
    <name type="scientific">Marinomonas ushuaiensis DSM 15871</name>
    <dbReference type="NCBI Taxonomy" id="1122207"/>
    <lineage>
        <taxon>Bacteria</taxon>
        <taxon>Pseudomonadati</taxon>
        <taxon>Pseudomonadota</taxon>
        <taxon>Gammaproteobacteria</taxon>
        <taxon>Oceanospirillales</taxon>
        <taxon>Oceanospirillaceae</taxon>
        <taxon>Marinomonas</taxon>
    </lineage>
</organism>
<evidence type="ECO:0000256" key="4">
    <source>
        <dbReference type="ARBA" id="ARBA00023110"/>
    </source>
</evidence>
<dbReference type="EMBL" id="JAMB01000008">
    <property type="protein sequence ID" value="ETX10447.1"/>
    <property type="molecule type" value="Genomic_DNA"/>
</dbReference>
<dbReference type="InterPro" id="IPR027304">
    <property type="entry name" value="Trigger_fact/SurA_dom_sf"/>
</dbReference>
<evidence type="ECO:0000256" key="1">
    <source>
        <dbReference type="ARBA" id="ARBA00022729"/>
    </source>
</evidence>
<dbReference type="SUPFAM" id="SSF54534">
    <property type="entry name" value="FKBP-like"/>
    <property type="match status" value="2"/>
</dbReference>
<evidence type="ECO:0000256" key="6">
    <source>
        <dbReference type="ARBA" id="ARBA00023235"/>
    </source>
</evidence>
<dbReference type="STRING" id="1122207.MUS1_14520"/>
<dbReference type="HAMAP" id="MF_01183">
    <property type="entry name" value="Chaperone_SurA"/>
    <property type="match status" value="1"/>
</dbReference>
<dbReference type="Pfam" id="PF13616">
    <property type="entry name" value="Rotamase_3"/>
    <property type="match status" value="1"/>
</dbReference>
<dbReference type="PANTHER" id="PTHR47637">
    <property type="entry name" value="CHAPERONE SURA"/>
    <property type="match status" value="1"/>
</dbReference>
<feature type="signal peptide" evidence="7">
    <location>
        <begin position="1"/>
        <end position="22"/>
    </location>
</feature>
<feature type="domain" description="PpiC" evidence="8">
    <location>
        <begin position="272"/>
        <end position="371"/>
    </location>
</feature>
<proteinExistence type="inferred from homology"/>
<dbReference type="PANTHER" id="PTHR47637:SF1">
    <property type="entry name" value="CHAPERONE SURA"/>
    <property type="match status" value="1"/>
</dbReference>
<dbReference type="GO" id="GO:0003755">
    <property type="term" value="F:peptidyl-prolyl cis-trans isomerase activity"/>
    <property type="evidence" value="ECO:0007669"/>
    <property type="project" value="UniProtKB-UniRule"/>
</dbReference>
<comment type="domain">
    <text evidence="7">The PPIase activity resides only in the second parvulin domain. The N-terminal region and the C-terminal tail are necessary and sufficient for the chaperone activity of SurA. The PPIase activity is dispensable for SurA to function as a chaperone. The N-terminal region and the C-terminal tail are also required for porin recognition.</text>
</comment>
<protein>
    <recommendedName>
        <fullName evidence="7">Chaperone SurA</fullName>
    </recommendedName>
    <alternativeName>
        <fullName evidence="7">Peptidyl-prolyl cis-trans isomerase SurA</fullName>
        <shortName evidence="7">PPIase SurA</shortName>
        <ecNumber evidence="7">5.2.1.8</ecNumber>
    </alternativeName>
    <alternativeName>
        <fullName evidence="7">Rotamase SurA</fullName>
    </alternativeName>
</protein>
<evidence type="ECO:0000259" key="8">
    <source>
        <dbReference type="PROSITE" id="PS50198"/>
    </source>
</evidence>
<comment type="caution">
    <text evidence="9">The sequence shown here is derived from an EMBL/GenBank/DDBJ whole genome shotgun (WGS) entry which is preliminary data.</text>
</comment>
<accession>X7E3E2</accession>
<evidence type="ECO:0000256" key="7">
    <source>
        <dbReference type="HAMAP-Rule" id="MF_01183"/>
    </source>
</evidence>
<keyword evidence="5 7" id="KW-0143">Chaperone</keyword>
<dbReference type="GO" id="GO:0030288">
    <property type="term" value="C:outer membrane-bounded periplasmic space"/>
    <property type="evidence" value="ECO:0007669"/>
    <property type="project" value="InterPro"/>
</dbReference>
<evidence type="ECO:0000313" key="9">
    <source>
        <dbReference type="EMBL" id="ETX10447.1"/>
    </source>
</evidence>
<keyword evidence="1 7" id="KW-0732">Signal</keyword>
<dbReference type="PROSITE" id="PS50198">
    <property type="entry name" value="PPIC_PPIASE_2"/>
    <property type="match status" value="2"/>
</dbReference>
<dbReference type="PROSITE" id="PS01096">
    <property type="entry name" value="PPIC_PPIASE_1"/>
    <property type="match status" value="1"/>
</dbReference>
<dbReference type="InterPro" id="IPR015391">
    <property type="entry name" value="SurA_N"/>
</dbReference>
<feature type="chain" id="PRO_5009024599" description="Chaperone SurA" evidence="7">
    <location>
        <begin position="23"/>
        <end position="417"/>
    </location>
</feature>
<dbReference type="GO" id="GO:0006457">
    <property type="term" value="P:protein folding"/>
    <property type="evidence" value="ECO:0007669"/>
    <property type="project" value="UniProtKB-UniRule"/>
</dbReference>
<gene>
    <name evidence="7" type="primary">surA</name>
    <name evidence="9" type="ORF">MUS1_14520</name>
</gene>
<dbReference type="PATRIC" id="fig|1122207.3.peg.2054"/>
<dbReference type="eggNOG" id="COG0760">
    <property type="taxonomic scope" value="Bacteria"/>
</dbReference>
<dbReference type="Proteomes" id="UP000054058">
    <property type="component" value="Unassembled WGS sequence"/>
</dbReference>
<comment type="function">
    <text evidence="7">Chaperone involved in the correct folding and assembly of outer membrane proteins. Recognizes specific patterns of aromatic residues and the orientation of their side chains, which are found more frequently in integral outer membrane proteins. May act in both early periplasmic and late outer membrane-associated steps of protein maturation.</text>
</comment>
<keyword evidence="10" id="KW-1185">Reference proteome</keyword>
<keyword evidence="3 7" id="KW-0574">Periplasm</keyword>
<dbReference type="GO" id="GO:0043165">
    <property type="term" value="P:Gram-negative-bacterium-type cell outer membrane assembly"/>
    <property type="evidence" value="ECO:0007669"/>
    <property type="project" value="InterPro"/>
</dbReference>
<dbReference type="Gene3D" id="1.10.4030.10">
    <property type="entry name" value="Porin chaperone SurA, peptide-binding domain"/>
    <property type="match status" value="1"/>
</dbReference>
<dbReference type="SUPFAM" id="SSF109998">
    <property type="entry name" value="Triger factor/SurA peptide-binding domain-like"/>
    <property type="match status" value="1"/>
</dbReference>
<dbReference type="GO" id="GO:0050821">
    <property type="term" value="P:protein stabilization"/>
    <property type="evidence" value="ECO:0007669"/>
    <property type="project" value="InterPro"/>
</dbReference>
<evidence type="ECO:0000313" key="10">
    <source>
        <dbReference type="Proteomes" id="UP000054058"/>
    </source>
</evidence>
<dbReference type="Pfam" id="PF00639">
    <property type="entry name" value="Rotamase"/>
    <property type="match status" value="1"/>
</dbReference>
<evidence type="ECO:0000256" key="2">
    <source>
        <dbReference type="ARBA" id="ARBA00022737"/>
    </source>
</evidence>
<reference evidence="9 10" key="1">
    <citation type="submission" date="2014-01" db="EMBL/GenBank/DDBJ databases">
        <title>Marinomonas ushuaiensis DSM 15871 Genome Sequencing.</title>
        <authorList>
            <person name="Lai Q."/>
            <person name="Shao Z.S."/>
        </authorList>
    </citation>
    <scope>NUCLEOTIDE SEQUENCE [LARGE SCALE GENOMIC DNA]</scope>
    <source>
        <strain evidence="9 10">DSM 15871</strain>
    </source>
</reference>
<dbReference type="InterPro" id="IPR050280">
    <property type="entry name" value="OMP_Chaperone_SurA"/>
</dbReference>
<keyword evidence="6 7" id="KW-0413">Isomerase</keyword>
<keyword evidence="2 7" id="KW-0677">Repeat</keyword>
<dbReference type="EC" id="5.2.1.8" evidence="7"/>
<sequence length="417" mass="46988" precursor="true">MKLFSFFTLILLILTPLQTVQAAQTKIDGIVAIVDSQPILESDILNRFQIVKDRVPGGVMTENIHRQILNQMIDETLQVNYARKIGMRASNSDVDNAITGVAKNMNLDLAGLKNVLASKGVNYSRYRDQIEQEILINNVKREIIRKRITISDQEIDDYLSSNTSITKEKDQVHLRHILLRATNPVQAEMDIKNIAQKIFTENDFIEQAVEKSDGQFAIEGGDLGWRPVNQLPPLFVRAIESEKGPLIGPIQSNAGFHLLWLVDKRTPSVTLQQQTKARHILVRANEIRNTSQTESLADDLYKQLSSGADFAELAKEYSEDQGSTLQGGDLGWVTPGTMVSEFETMMNQTSVGDISKPFRTQFGWHILQVEGRREADISDQLKRQNAETSLTAQKQDIVLGNWLDELRADAFIDRKSK</sequence>
<feature type="domain" description="PpiC" evidence="8">
    <location>
        <begin position="169"/>
        <end position="263"/>
    </location>
</feature>
<dbReference type="OrthoDB" id="14196at2"/>
<dbReference type="AlphaFoldDB" id="X7E3E2"/>
<evidence type="ECO:0000256" key="5">
    <source>
        <dbReference type="ARBA" id="ARBA00023186"/>
    </source>
</evidence>
<keyword evidence="4 7" id="KW-0697">Rotamase</keyword>
<dbReference type="InterPro" id="IPR000297">
    <property type="entry name" value="PPIase_PpiC"/>
</dbReference>
<comment type="subcellular location">
    <subcellularLocation>
        <location evidence="7">Periplasm</location>
    </subcellularLocation>
    <text evidence="7">Is capable of associating with the outer membrane.</text>
</comment>
<dbReference type="RefSeq" id="WP_036162083.1">
    <property type="nucleotide sequence ID" value="NZ_JAMB01000008.1"/>
</dbReference>
<dbReference type="InterPro" id="IPR023058">
    <property type="entry name" value="PPIase_PpiC_CS"/>
</dbReference>